<keyword evidence="1" id="KW-0472">Membrane</keyword>
<reference evidence="3" key="1">
    <citation type="submission" date="2014-07" db="EMBL/GenBank/DDBJ databases">
        <authorList>
            <person name="Wibberg D."/>
        </authorList>
    </citation>
    <scope>NUCLEOTIDE SEQUENCE [LARGE SCALE GENOMIC DNA]</scope>
    <source>
        <strain evidence="3">DG5</strain>
    </source>
</reference>
<evidence type="ECO:0000313" key="3">
    <source>
        <dbReference type="Proteomes" id="UP000032431"/>
    </source>
</evidence>
<dbReference type="EMBL" id="LM995447">
    <property type="protein sequence ID" value="CDZ23250.1"/>
    <property type="molecule type" value="Genomic_DNA"/>
</dbReference>
<dbReference type="KEGG" id="ccel:CCDG5_0106"/>
<feature type="transmembrane region" description="Helical" evidence="1">
    <location>
        <begin position="88"/>
        <end position="107"/>
    </location>
</feature>
<evidence type="ECO:0000256" key="1">
    <source>
        <dbReference type="SAM" id="Phobius"/>
    </source>
</evidence>
<feature type="transmembrane region" description="Helical" evidence="1">
    <location>
        <begin position="66"/>
        <end position="82"/>
    </location>
</feature>
<dbReference type="AlphaFoldDB" id="A0A078KQ07"/>
<dbReference type="Pfam" id="PF12822">
    <property type="entry name" value="ECF_trnsprt"/>
    <property type="match status" value="1"/>
</dbReference>
<dbReference type="InterPro" id="IPR024529">
    <property type="entry name" value="ECF_trnsprt_substrate-spec"/>
</dbReference>
<keyword evidence="1" id="KW-1133">Transmembrane helix</keyword>
<organism evidence="2 3">
    <name type="scientific">[Clostridium] cellulosi</name>
    <dbReference type="NCBI Taxonomy" id="29343"/>
    <lineage>
        <taxon>Bacteria</taxon>
        <taxon>Bacillati</taxon>
        <taxon>Bacillota</taxon>
        <taxon>Clostridia</taxon>
        <taxon>Eubacteriales</taxon>
        <taxon>Oscillospiraceae</taxon>
        <taxon>Oscillospiraceae incertae sedis</taxon>
    </lineage>
</organism>
<dbReference type="OrthoDB" id="9809154at2"/>
<dbReference type="HOGENOM" id="CLU_123730_0_0_9"/>
<feature type="transmembrane region" description="Helical" evidence="1">
    <location>
        <begin position="159"/>
        <end position="182"/>
    </location>
</feature>
<name>A0A078KQ07_9FIRM</name>
<dbReference type="GO" id="GO:0022857">
    <property type="term" value="F:transmembrane transporter activity"/>
    <property type="evidence" value="ECO:0007669"/>
    <property type="project" value="InterPro"/>
</dbReference>
<gene>
    <name evidence="2" type="ORF">CCDG5_0106</name>
</gene>
<keyword evidence="3" id="KW-1185">Reference proteome</keyword>
<dbReference type="STRING" id="29343.CCDG5_0106"/>
<accession>A0A078KQ07</accession>
<sequence length="192" mass="19987">MRNKKAIWVTQTAMLIALIVLSQLLSRVIPTIPVGQFNLNQLVTGSLVNLVLVVGAYAAGFASAGTAAIISPILAAFLGIIPGKLPQMVPVVMMGNLVIVFITWLCFRASNGLGKGSATVLMIVGVVAGAFLKMVTMWAAVEKIVVPVLHINESLEKVLVGAVSISQFVTGVIGGCVALLIMPALGGLKRGR</sequence>
<dbReference type="PATRIC" id="fig|29343.3.peg.106"/>
<evidence type="ECO:0000313" key="2">
    <source>
        <dbReference type="EMBL" id="CDZ23250.1"/>
    </source>
</evidence>
<feature type="transmembrane region" description="Helical" evidence="1">
    <location>
        <begin position="42"/>
        <end position="59"/>
    </location>
</feature>
<keyword evidence="1" id="KW-0812">Transmembrane</keyword>
<protein>
    <submittedName>
        <fullName evidence="2">Putative membrane protein</fullName>
    </submittedName>
</protein>
<proteinExistence type="predicted"/>
<feature type="transmembrane region" description="Helical" evidence="1">
    <location>
        <begin position="119"/>
        <end position="139"/>
    </location>
</feature>
<dbReference type="Proteomes" id="UP000032431">
    <property type="component" value="Chromosome I"/>
</dbReference>